<gene>
    <name evidence="2" type="ORF">ACFOX0_15135</name>
</gene>
<protein>
    <submittedName>
        <fullName evidence="2">Class I SAM-dependent methyltransferase</fullName>
        <ecNumber evidence="2">2.1.1.-</ecNumber>
    </submittedName>
</protein>
<evidence type="ECO:0000313" key="2">
    <source>
        <dbReference type="EMBL" id="MFC4107252.1"/>
    </source>
</evidence>
<dbReference type="InterPro" id="IPR013216">
    <property type="entry name" value="Methyltransf_11"/>
</dbReference>
<dbReference type="GO" id="GO:0032259">
    <property type="term" value="P:methylation"/>
    <property type="evidence" value="ECO:0007669"/>
    <property type="project" value="UniProtKB-KW"/>
</dbReference>
<dbReference type="InterPro" id="IPR050508">
    <property type="entry name" value="Methyltransf_Superfamily"/>
</dbReference>
<reference evidence="3" key="1">
    <citation type="journal article" date="2019" name="Int. J. Syst. Evol. Microbiol.">
        <title>The Global Catalogue of Microorganisms (GCM) 10K type strain sequencing project: providing services to taxonomists for standard genome sequencing and annotation.</title>
        <authorList>
            <consortium name="The Broad Institute Genomics Platform"/>
            <consortium name="The Broad Institute Genome Sequencing Center for Infectious Disease"/>
            <person name="Wu L."/>
            <person name="Ma J."/>
        </authorList>
    </citation>
    <scope>NUCLEOTIDE SEQUENCE [LARGE SCALE GENOMIC DNA]</scope>
    <source>
        <strain evidence="3">2902at01</strain>
    </source>
</reference>
<dbReference type="Gene3D" id="3.40.50.150">
    <property type="entry name" value="Vaccinia Virus protein VP39"/>
    <property type="match status" value="1"/>
</dbReference>
<keyword evidence="3" id="KW-1185">Reference proteome</keyword>
<proteinExistence type="predicted"/>
<keyword evidence="2" id="KW-0489">Methyltransferase</keyword>
<evidence type="ECO:0000313" key="3">
    <source>
        <dbReference type="Proteomes" id="UP001595868"/>
    </source>
</evidence>
<dbReference type="GO" id="GO:0008168">
    <property type="term" value="F:methyltransferase activity"/>
    <property type="evidence" value="ECO:0007669"/>
    <property type="project" value="UniProtKB-KW"/>
</dbReference>
<keyword evidence="2" id="KW-0808">Transferase</keyword>
<accession>A0ABV8KMS8</accession>
<dbReference type="SUPFAM" id="SSF53335">
    <property type="entry name" value="S-adenosyl-L-methionine-dependent methyltransferases"/>
    <property type="match status" value="1"/>
</dbReference>
<dbReference type="EC" id="2.1.1.-" evidence="2"/>
<dbReference type="EMBL" id="JBHSBN010000009">
    <property type="protein sequence ID" value="MFC4107252.1"/>
    <property type="molecule type" value="Genomic_DNA"/>
</dbReference>
<feature type="domain" description="Methyltransferase type 11" evidence="1">
    <location>
        <begin position="44"/>
        <end position="139"/>
    </location>
</feature>
<dbReference type="CDD" id="cd02440">
    <property type="entry name" value="AdoMet_MTases"/>
    <property type="match status" value="1"/>
</dbReference>
<dbReference type="Pfam" id="PF08241">
    <property type="entry name" value="Methyltransf_11"/>
    <property type="match status" value="1"/>
</dbReference>
<dbReference type="PANTHER" id="PTHR42912">
    <property type="entry name" value="METHYLTRANSFERASE"/>
    <property type="match status" value="1"/>
</dbReference>
<evidence type="ECO:0000259" key="1">
    <source>
        <dbReference type="Pfam" id="PF08241"/>
    </source>
</evidence>
<dbReference type="InterPro" id="IPR029063">
    <property type="entry name" value="SAM-dependent_MTases_sf"/>
</dbReference>
<comment type="caution">
    <text evidence="2">The sequence shown here is derived from an EMBL/GenBank/DDBJ whole genome shotgun (WGS) entry which is preliminary data.</text>
</comment>
<dbReference type="RefSeq" id="WP_377545968.1">
    <property type="nucleotide sequence ID" value="NZ_JBHSBN010000009.1"/>
</dbReference>
<dbReference type="Proteomes" id="UP001595868">
    <property type="component" value="Unassembled WGS sequence"/>
</dbReference>
<name>A0ABV8KMS8_9ACTN</name>
<sequence>MTSTGGGQTNTWAAGDYPAMADRLLPAAAAVVDAAGIRAGQRVLDVGTGTGNAALLAARAGARVTGTDPTARLLAVAAGRAEREDLTVTWRDGVAERIDAPDHSFDRVLSVFASMYAPDPRTAAGELLRCCRPDGRVVVAAWTPDSFMSATNRAMAPYLPPPDPAGTPPVRWGDPDFVRGLFGAAGASVASGTSSVRFEFRTADEAVGFWTRTAGHLQAQRSELESTGAWDGLLADLRRCFVDAAGGDTAPVVVHSTYLLTVVEPGGGSESGGGDGSG</sequence>
<organism evidence="2 3">
    <name type="scientific">Micromonospora zhanjiangensis</name>
    <dbReference type="NCBI Taxonomy" id="1522057"/>
    <lineage>
        <taxon>Bacteria</taxon>
        <taxon>Bacillati</taxon>
        <taxon>Actinomycetota</taxon>
        <taxon>Actinomycetes</taxon>
        <taxon>Micromonosporales</taxon>
        <taxon>Micromonosporaceae</taxon>
        <taxon>Micromonospora</taxon>
    </lineage>
</organism>